<evidence type="ECO:0000313" key="2">
    <source>
        <dbReference type="Proteomes" id="UP000076871"/>
    </source>
</evidence>
<accession>A0A165D257</accession>
<dbReference type="GeneID" id="63819040"/>
<dbReference type="AlphaFoldDB" id="A0A165D257"/>
<proteinExistence type="predicted"/>
<gene>
    <name evidence="1" type="ORF">LAESUDRAFT_322612</name>
</gene>
<keyword evidence="2" id="KW-1185">Reference proteome</keyword>
<dbReference type="Proteomes" id="UP000076871">
    <property type="component" value="Unassembled WGS sequence"/>
</dbReference>
<sequence>MKNPPGSAQLLLIPTALLQQISKSVLQYVMKVRSFRTTSAASYSDILVHTGSSTVMVQYSERSCLQTIAEQMRQNHEKRGTLLFRLTATKMRAPCRG</sequence>
<name>A0A165D257_9APHY</name>
<organism evidence="1 2">
    <name type="scientific">Laetiporus sulphureus 93-53</name>
    <dbReference type="NCBI Taxonomy" id="1314785"/>
    <lineage>
        <taxon>Eukaryota</taxon>
        <taxon>Fungi</taxon>
        <taxon>Dikarya</taxon>
        <taxon>Basidiomycota</taxon>
        <taxon>Agaricomycotina</taxon>
        <taxon>Agaricomycetes</taxon>
        <taxon>Polyporales</taxon>
        <taxon>Laetiporus</taxon>
    </lineage>
</organism>
<dbReference type="RefSeq" id="XP_040761745.1">
    <property type="nucleotide sequence ID" value="XM_040902009.1"/>
</dbReference>
<protein>
    <submittedName>
        <fullName evidence="1">Uncharacterized protein</fullName>
    </submittedName>
</protein>
<evidence type="ECO:0000313" key="1">
    <source>
        <dbReference type="EMBL" id="KZT04005.1"/>
    </source>
</evidence>
<dbReference type="EMBL" id="KV427640">
    <property type="protein sequence ID" value="KZT04005.1"/>
    <property type="molecule type" value="Genomic_DNA"/>
</dbReference>
<reference evidence="1 2" key="1">
    <citation type="journal article" date="2016" name="Mol. Biol. Evol.">
        <title>Comparative Genomics of Early-Diverging Mushroom-Forming Fungi Provides Insights into the Origins of Lignocellulose Decay Capabilities.</title>
        <authorList>
            <person name="Nagy L.G."/>
            <person name="Riley R."/>
            <person name="Tritt A."/>
            <person name="Adam C."/>
            <person name="Daum C."/>
            <person name="Floudas D."/>
            <person name="Sun H."/>
            <person name="Yadav J.S."/>
            <person name="Pangilinan J."/>
            <person name="Larsson K.H."/>
            <person name="Matsuura K."/>
            <person name="Barry K."/>
            <person name="Labutti K."/>
            <person name="Kuo R."/>
            <person name="Ohm R.A."/>
            <person name="Bhattacharya S.S."/>
            <person name="Shirouzu T."/>
            <person name="Yoshinaga Y."/>
            <person name="Martin F.M."/>
            <person name="Grigoriev I.V."/>
            <person name="Hibbett D.S."/>
        </authorList>
    </citation>
    <scope>NUCLEOTIDE SEQUENCE [LARGE SCALE GENOMIC DNA]</scope>
    <source>
        <strain evidence="1 2">93-53</strain>
    </source>
</reference>
<dbReference type="InParanoid" id="A0A165D257"/>